<dbReference type="EMBL" id="LABY01000178">
    <property type="protein sequence ID" value="KMO32314.1"/>
    <property type="molecule type" value="Genomic_DNA"/>
</dbReference>
<dbReference type="PATRIC" id="fig|298794.3.peg.2346"/>
<evidence type="ECO:0000256" key="3">
    <source>
        <dbReference type="ARBA" id="ARBA00038502"/>
    </source>
</evidence>
<dbReference type="PANTHER" id="PTHR43792:SF8">
    <property type="entry name" value="[RIBOSOMAL PROTEIN US5]-ALANINE N-ACETYLTRANSFERASE"/>
    <property type="match status" value="1"/>
</dbReference>
<protein>
    <recommendedName>
        <fullName evidence="4">N-acetyltransferase domain-containing protein</fullName>
    </recommendedName>
</protein>
<sequence>MTHRLFPVLETTRLRLRLVVPEDAVVTATLMTPEVSRWVASWPVPFTVAMAQERIATARAQAESGEAISFAVTLRGDGTVLGWAMAHRMPNDPRCGTIGYWLGEAHHRQGYLRELAPALLATAFVWLDLDAVEASAHPENAASFAVMRRCGLRFRREAVIHAPARSRDEAVHIYGIRREECHA</sequence>
<evidence type="ECO:0000313" key="6">
    <source>
        <dbReference type="Proteomes" id="UP000035955"/>
    </source>
</evidence>
<dbReference type="AlphaFoldDB" id="A0A0J6SF75"/>
<reference evidence="5 6" key="1">
    <citation type="submission" date="2015-03" db="EMBL/GenBank/DDBJ databases">
        <title>Genome sequencing of Methylobacterium variabile DSM 16961.</title>
        <authorList>
            <person name="Chaudhry V."/>
            <person name="Patil P.B."/>
        </authorList>
    </citation>
    <scope>NUCLEOTIDE SEQUENCE [LARGE SCALE GENOMIC DNA]</scope>
    <source>
        <strain evidence="5 6">DSM 16961</strain>
    </source>
</reference>
<organism evidence="5 6">
    <name type="scientific">Methylobacterium variabile</name>
    <dbReference type="NCBI Taxonomy" id="298794"/>
    <lineage>
        <taxon>Bacteria</taxon>
        <taxon>Pseudomonadati</taxon>
        <taxon>Pseudomonadota</taxon>
        <taxon>Alphaproteobacteria</taxon>
        <taxon>Hyphomicrobiales</taxon>
        <taxon>Methylobacteriaceae</taxon>
        <taxon>Methylobacterium</taxon>
    </lineage>
</organism>
<dbReference type="RefSeq" id="WP_048446745.1">
    <property type="nucleotide sequence ID" value="NZ_LABY01000178.1"/>
</dbReference>
<evidence type="ECO:0000313" key="5">
    <source>
        <dbReference type="EMBL" id="KMO32314.1"/>
    </source>
</evidence>
<keyword evidence="6" id="KW-1185">Reference proteome</keyword>
<comment type="caution">
    <text evidence="5">The sequence shown here is derived from an EMBL/GenBank/DDBJ whole genome shotgun (WGS) entry which is preliminary data.</text>
</comment>
<dbReference type="PROSITE" id="PS51186">
    <property type="entry name" value="GNAT"/>
    <property type="match status" value="1"/>
</dbReference>
<comment type="similarity">
    <text evidence="3">Belongs to the acetyltransferase family. RimJ subfamily.</text>
</comment>
<accession>A0A0J6SF75</accession>
<dbReference type="GO" id="GO:0016747">
    <property type="term" value="F:acyltransferase activity, transferring groups other than amino-acyl groups"/>
    <property type="evidence" value="ECO:0007669"/>
    <property type="project" value="InterPro"/>
</dbReference>
<dbReference type="PANTHER" id="PTHR43792">
    <property type="entry name" value="GNAT FAMILY, PUTATIVE (AFU_ORTHOLOGUE AFUA_3G00765)-RELATED-RELATED"/>
    <property type="match status" value="1"/>
</dbReference>
<dbReference type="SUPFAM" id="SSF55729">
    <property type="entry name" value="Acyl-CoA N-acyltransferases (Nat)"/>
    <property type="match status" value="1"/>
</dbReference>
<dbReference type="Pfam" id="PF13302">
    <property type="entry name" value="Acetyltransf_3"/>
    <property type="match status" value="1"/>
</dbReference>
<feature type="domain" description="N-acetyltransferase" evidence="4">
    <location>
        <begin position="14"/>
        <end position="180"/>
    </location>
</feature>
<dbReference type="InterPro" id="IPR016181">
    <property type="entry name" value="Acyl_CoA_acyltransferase"/>
</dbReference>
<dbReference type="Proteomes" id="UP000035955">
    <property type="component" value="Unassembled WGS sequence"/>
</dbReference>
<proteinExistence type="inferred from homology"/>
<dbReference type="OrthoDB" id="9801669at2"/>
<gene>
    <name evidence="5" type="ORF">VQ02_24060</name>
</gene>
<evidence type="ECO:0000256" key="1">
    <source>
        <dbReference type="ARBA" id="ARBA00022679"/>
    </source>
</evidence>
<dbReference type="InterPro" id="IPR051531">
    <property type="entry name" value="N-acetyltransferase"/>
</dbReference>
<evidence type="ECO:0000259" key="4">
    <source>
        <dbReference type="PROSITE" id="PS51186"/>
    </source>
</evidence>
<name>A0A0J6SF75_9HYPH</name>
<keyword evidence="2" id="KW-0012">Acyltransferase</keyword>
<keyword evidence="1" id="KW-0808">Transferase</keyword>
<dbReference type="InterPro" id="IPR000182">
    <property type="entry name" value="GNAT_dom"/>
</dbReference>
<evidence type="ECO:0000256" key="2">
    <source>
        <dbReference type="ARBA" id="ARBA00023315"/>
    </source>
</evidence>
<dbReference type="Gene3D" id="3.40.630.30">
    <property type="match status" value="1"/>
</dbReference>